<dbReference type="InterPro" id="IPR008928">
    <property type="entry name" value="6-hairpin_glycosidase_sf"/>
</dbReference>
<name>A0A5A5TFF6_9CHLR</name>
<gene>
    <name evidence="2" type="ORF">KDI_36410</name>
</gene>
<evidence type="ECO:0000313" key="2">
    <source>
        <dbReference type="EMBL" id="GCF10077.1"/>
    </source>
</evidence>
<organism evidence="2 3">
    <name type="scientific">Dictyobacter arantiisoli</name>
    <dbReference type="NCBI Taxonomy" id="2014874"/>
    <lineage>
        <taxon>Bacteria</taxon>
        <taxon>Bacillati</taxon>
        <taxon>Chloroflexota</taxon>
        <taxon>Ktedonobacteria</taxon>
        <taxon>Ktedonobacterales</taxon>
        <taxon>Dictyobacteraceae</taxon>
        <taxon>Dictyobacter</taxon>
    </lineage>
</organism>
<dbReference type="PANTHER" id="PTHR13174">
    <property type="entry name" value="D-GLUCURONYL C5-EPIMERASE"/>
    <property type="match status" value="1"/>
</dbReference>
<evidence type="ECO:0000259" key="1">
    <source>
        <dbReference type="Pfam" id="PF06662"/>
    </source>
</evidence>
<dbReference type="PANTHER" id="PTHR13174:SF3">
    <property type="entry name" value="D-GLUCURONYL C5-EPIMERASE"/>
    <property type="match status" value="1"/>
</dbReference>
<keyword evidence="3" id="KW-1185">Reference proteome</keyword>
<protein>
    <recommendedName>
        <fullName evidence="1">D-glucuronyl C5-epimerase C-terminal domain-containing protein</fullName>
    </recommendedName>
</protein>
<dbReference type="GO" id="GO:0005975">
    <property type="term" value="P:carbohydrate metabolic process"/>
    <property type="evidence" value="ECO:0007669"/>
    <property type="project" value="InterPro"/>
</dbReference>
<dbReference type="InterPro" id="IPR039721">
    <property type="entry name" value="C5-epimerase"/>
</dbReference>
<proteinExistence type="predicted"/>
<dbReference type="AlphaFoldDB" id="A0A5A5TFF6"/>
<dbReference type="InterPro" id="IPR010598">
    <property type="entry name" value="C5-epim_C"/>
</dbReference>
<dbReference type="GO" id="GO:0047464">
    <property type="term" value="F:heparosan-N-sulfate-glucuronate 5-epimerase activity"/>
    <property type="evidence" value="ECO:0007669"/>
    <property type="project" value="InterPro"/>
</dbReference>
<dbReference type="RefSeq" id="WP_149402981.1">
    <property type="nucleotide sequence ID" value="NZ_BIXY01000059.1"/>
</dbReference>
<evidence type="ECO:0000313" key="3">
    <source>
        <dbReference type="Proteomes" id="UP000322530"/>
    </source>
</evidence>
<accession>A0A5A5TFF6</accession>
<reference evidence="2 3" key="1">
    <citation type="submission" date="2019-01" db="EMBL/GenBank/DDBJ databases">
        <title>Draft genome sequence of Dictyobacter sp. Uno17.</title>
        <authorList>
            <person name="Wang C.M."/>
            <person name="Zheng Y."/>
            <person name="Sakai Y."/>
            <person name="Abe K."/>
            <person name="Yokota A."/>
            <person name="Yabe S."/>
        </authorList>
    </citation>
    <scope>NUCLEOTIDE SEQUENCE [LARGE SCALE GENOMIC DNA]</scope>
    <source>
        <strain evidence="2 3">Uno17</strain>
    </source>
</reference>
<dbReference type="Proteomes" id="UP000322530">
    <property type="component" value="Unassembled WGS sequence"/>
</dbReference>
<dbReference type="SUPFAM" id="SSF48208">
    <property type="entry name" value="Six-hairpin glycosidases"/>
    <property type="match status" value="1"/>
</dbReference>
<dbReference type="OrthoDB" id="9790710at2"/>
<sequence>MSLHMQRSKRWQSLPVLRFLIAEWQLWQHELTQPRYTLTSLPIRDTRLIPYALDMDSLLALPFGTLDEHGVLYNRAAGKDLPSIHHPTSIAQYALAQWNTYLKGSGEHCKEAFLIQARWLVEHEMPLTDGAGGWPLPFPVCEYNTPPQWLSALTQGNAISVLVRAYQVTGSKSFLESAQRAVRTFQQEICDGGVAVSVGKDGIFFEEVASYPAAHVLNGYLLALFGLYDYVAYTRDQDIDQLIKRSLTTLHALLDEFDLGYWSCYDLRFHVPSPLFYQALHVTLLAALARFSGCEHCVALAARWDSYQQKRSCLLRYFIISRWLRYRRGFQHVIERMTQKEGVAQSLVLRYRSFEKRGCKGQQAP</sequence>
<feature type="domain" description="D-glucuronyl C5-epimerase C-terminal" evidence="1">
    <location>
        <begin position="131"/>
        <end position="306"/>
    </location>
</feature>
<dbReference type="GO" id="GO:0015012">
    <property type="term" value="P:heparan sulfate proteoglycan biosynthetic process"/>
    <property type="evidence" value="ECO:0007669"/>
    <property type="project" value="InterPro"/>
</dbReference>
<comment type="caution">
    <text evidence="2">The sequence shown here is derived from an EMBL/GenBank/DDBJ whole genome shotgun (WGS) entry which is preliminary data.</text>
</comment>
<dbReference type="EMBL" id="BIXY01000059">
    <property type="protein sequence ID" value="GCF10077.1"/>
    <property type="molecule type" value="Genomic_DNA"/>
</dbReference>
<dbReference type="Pfam" id="PF06662">
    <property type="entry name" value="C5-epim_C"/>
    <property type="match status" value="1"/>
</dbReference>